<feature type="compositionally biased region" description="Basic residues" evidence="1">
    <location>
        <begin position="156"/>
        <end position="167"/>
    </location>
</feature>
<dbReference type="EMBL" id="JAPFPW010000023">
    <property type="protein sequence ID" value="MCW7755189.1"/>
    <property type="molecule type" value="Genomic_DNA"/>
</dbReference>
<evidence type="ECO:0000256" key="1">
    <source>
        <dbReference type="SAM" id="MobiDB-lite"/>
    </source>
</evidence>
<dbReference type="RefSeq" id="WP_265426112.1">
    <property type="nucleotide sequence ID" value="NZ_JAPFPW010000023.1"/>
</dbReference>
<reference evidence="2 3" key="1">
    <citation type="submission" date="2022-11" db="EMBL/GenBank/DDBJ databases">
        <title>Desulfobotulus tamanensis H1 sp. nov. - anaerobic, alkaliphilic, sulphate reducing bacterium isolated from terrestrial mud volcano.</title>
        <authorList>
            <person name="Frolova A."/>
            <person name="Merkel A.Y."/>
            <person name="Slobodkin A.I."/>
        </authorList>
    </citation>
    <scope>NUCLEOTIDE SEQUENCE [LARGE SCALE GENOMIC DNA]</scope>
    <source>
        <strain evidence="2 3">H1</strain>
    </source>
</reference>
<feature type="compositionally biased region" description="Basic and acidic residues" evidence="1">
    <location>
        <begin position="120"/>
        <end position="155"/>
    </location>
</feature>
<protein>
    <submittedName>
        <fullName evidence="2">Uncharacterized protein</fullName>
    </submittedName>
</protein>
<feature type="compositionally biased region" description="Basic and acidic residues" evidence="1">
    <location>
        <begin position="53"/>
        <end position="63"/>
    </location>
</feature>
<feature type="region of interest" description="Disordered" evidence="1">
    <location>
        <begin position="120"/>
        <end position="167"/>
    </location>
</feature>
<gene>
    <name evidence="2" type="ORF">OOT00_14465</name>
</gene>
<organism evidence="2 3">
    <name type="scientific">Desulfobotulus pelophilus</name>
    <dbReference type="NCBI Taxonomy" id="2823377"/>
    <lineage>
        <taxon>Bacteria</taxon>
        <taxon>Pseudomonadati</taxon>
        <taxon>Thermodesulfobacteriota</taxon>
        <taxon>Desulfobacteria</taxon>
        <taxon>Desulfobacterales</taxon>
        <taxon>Desulfobacteraceae</taxon>
        <taxon>Desulfobotulus</taxon>
    </lineage>
</organism>
<name>A0ABT3NCJ7_9BACT</name>
<evidence type="ECO:0000313" key="2">
    <source>
        <dbReference type="EMBL" id="MCW7755189.1"/>
    </source>
</evidence>
<feature type="compositionally biased region" description="Basic residues" evidence="1">
    <location>
        <begin position="1"/>
        <end position="10"/>
    </location>
</feature>
<dbReference type="Proteomes" id="UP001209681">
    <property type="component" value="Unassembled WGS sequence"/>
</dbReference>
<sequence length="167" mass="18729">MAKKPIKKKTTTNPKSTTSETTSTTKATRTTSKTSAAKKSTSTKKTSATKTSPKKETQSILLRKFDDWRPASLFQVPPSMVTIPSAPPFTNASDDKEIKRIKTLLLQTHSPDDFILSPEKKAAQEARFTAHEEARMKAEEEAKKKAEEEARIKAEKKQKRKPKKKRA</sequence>
<feature type="compositionally biased region" description="Low complexity" evidence="1">
    <location>
        <begin position="11"/>
        <end position="51"/>
    </location>
</feature>
<proteinExistence type="predicted"/>
<feature type="region of interest" description="Disordered" evidence="1">
    <location>
        <begin position="1"/>
        <end position="63"/>
    </location>
</feature>
<comment type="caution">
    <text evidence="2">The sequence shown here is derived from an EMBL/GenBank/DDBJ whole genome shotgun (WGS) entry which is preliminary data.</text>
</comment>
<keyword evidence="3" id="KW-1185">Reference proteome</keyword>
<evidence type="ECO:0000313" key="3">
    <source>
        <dbReference type="Proteomes" id="UP001209681"/>
    </source>
</evidence>
<accession>A0ABT3NCJ7</accession>